<dbReference type="EMBL" id="KQ085978">
    <property type="protein sequence ID" value="KLO12434.1"/>
    <property type="molecule type" value="Genomic_DNA"/>
</dbReference>
<keyword evidence="2" id="KW-1185">Reference proteome</keyword>
<accession>A0A0H2RKR0</accession>
<reference evidence="1 2" key="1">
    <citation type="submission" date="2015-04" db="EMBL/GenBank/DDBJ databases">
        <title>Complete genome sequence of Schizopora paradoxa KUC8140, a cosmopolitan wood degrader in East Asia.</title>
        <authorList>
            <consortium name="DOE Joint Genome Institute"/>
            <person name="Min B."/>
            <person name="Park H."/>
            <person name="Jang Y."/>
            <person name="Kim J.-J."/>
            <person name="Kim K.H."/>
            <person name="Pangilinan J."/>
            <person name="Lipzen A."/>
            <person name="Riley R."/>
            <person name="Grigoriev I.V."/>
            <person name="Spatafora J.W."/>
            <person name="Choi I.-G."/>
        </authorList>
    </citation>
    <scope>NUCLEOTIDE SEQUENCE [LARGE SCALE GENOMIC DNA]</scope>
    <source>
        <strain evidence="1 2">KUC8140</strain>
    </source>
</reference>
<gene>
    <name evidence="1" type="ORF">SCHPADRAFT_420200</name>
</gene>
<dbReference type="AlphaFoldDB" id="A0A0H2RKR0"/>
<evidence type="ECO:0000313" key="2">
    <source>
        <dbReference type="Proteomes" id="UP000053477"/>
    </source>
</evidence>
<protein>
    <submittedName>
        <fullName evidence="1">Uncharacterized protein</fullName>
    </submittedName>
</protein>
<name>A0A0H2RKR0_9AGAM</name>
<organism evidence="1 2">
    <name type="scientific">Schizopora paradoxa</name>
    <dbReference type="NCBI Taxonomy" id="27342"/>
    <lineage>
        <taxon>Eukaryota</taxon>
        <taxon>Fungi</taxon>
        <taxon>Dikarya</taxon>
        <taxon>Basidiomycota</taxon>
        <taxon>Agaricomycotina</taxon>
        <taxon>Agaricomycetes</taxon>
        <taxon>Hymenochaetales</taxon>
        <taxon>Schizoporaceae</taxon>
        <taxon>Schizopora</taxon>
    </lineage>
</organism>
<dbReference type="Proteomes" id="UP000053477">
    <property type="component" value="Unassembled WGS sequence"/>
</dbReference>
<sequence>MDYSNSLRLDDLREVWLQQNRSRRIREVLWFTPNQVFKGQPSSRRRLGAASTSLEGELRIRLYSRQHYHCLSSNLAEFIRRTFMLRSSWFDGCFKSLSNNRRYRSRRSRKHPPTLISCNWGRNTIKGITISTLRLGRDHYAPIFVPFRFTFRWSTSPNRCIRAR</sequence>
<proteinExistence type="predicted"/>
<dbReference type="InParanoid" id="A0A0H2RKR0"/>
<evidence type="ECO:0000313" key="1">
    <source>
        <dbReference type="EMBL" id="KLO12434.1"/>
    </source>
</evidence>